<sequence>MGIEERELHYAPDSPLRAWRLFRVRASGAGLVLSSPMYHDPGPPPWPAVGSVATCSEGHPAPAAGCRCGIYAAVPGTLDSLPGYLLDTAHDGDMWAYAEIACSGRVFVDMRGVRAERAEIVRIALPDALWPDEVALDAAKRMLRERYGVPVGGLDSVPEWVTGNQRDAGRPLDETSLDLDLRRLDLG</sequence>
<evidence type="ECO:0000313" key="1">
    <source>
        <dbReference type="EMBL" id="GFJ83335.1"/>
    </source>
</evidence>
<evidence type="ECO:0000313" key="2">
    <source>
        <dbReference type="Proteomes" id="UP000482800"/>
    </source>
</evidence>
<proteinExistence type="predicted"/>
<protein>
    <submittedName>
        <fullName evidence="1">Uncharacterized protein</fullName>
    </submittedName>
</protein>
<organism evidence="1 2">
    <name type="scientific">Phytohabitans houttuyneae</name>
    <dbReference type="NCBI Taxonomy" id="1076126"/>
    <lineage>
        <taxon>Bacteria</taxon>
        <taxon>Bacillati</taxon>
        <taxon>Actinomycetota</taxon>
        <taxon>Actinomycetes</taxon>
        <taxon>Micromonosporales</taxon>
        <taxon>Micromonosporaceae</taxon>
    </lineage>
</organism>
<dbReference type="AlphaFoldDB" id="A0A6V8KRU2"/>
<name>A0A6V8KRU2_9ACTN</name>
<comment type="caution">
    <text evidence="1">The sequence shown here is derived from an EMBL/GenBank/DDBJ whole genome shotgun (WGS) entry which is preliminary data.</text>
</comment>
<keyword evidence="2" id="KW-1185">Reference proteome</keyword>
<gene>
    <name evidence="1" type="ORF">Phou_075150</name>
</gene>
<reference evidence="1 2" key="1">
    <citation type="submission" date="2020-03" db="EMBL/GenBank/DDBJ databases">
        <title>Whole genome shotgun sequence of Phytohabitans houttuyneae NBRC 108639.</title>
        <authorList>
            <person name="Komaki H."/>
            <person name="Tamura T."/>
        </authorList>
    </citation>
    <scope>NUCLEOTIDE SEQUENCE [LARGE SCALE GENOMIC DNA]</scope>
    <source>
        <strain evidence="1 2">NBRC 108639</strain>
    </source>
</reference>
<accession>A0A6V8KRU2</accession>
<reference evidence="1 2" key="2">
    <citation type="submission" date="2020-03" db="EMBL/GenBank/DDBJ databases">
        <authorList>
            <person name="Ichikawa N."/>
            <person name="Kimura A."/>
            <person name="Kitahashi Y."/>
            <person name="Uohara A."/>
        </authorList>
    </citation>
    <scope>NUCLEOTIDE SEQUENCE [LARGE SCALE GENOMIC DNA]</scope>
    <source>
        <strain evidence="1 2">NBRC 108639</strain>
    </source>
</reference>
<dbReference type="EMBL" id="BLPF01000003">
    <property type="protein sequence ID" value="GFJ83335.1"/>
    <property type="molecule type" value="Genomic_DNA"/>
</dbReference>
<dbReference type="Proteomes" id="UP000482800">
    <property type="component" value="Unassembled WGS sequence"/>
</dbReference>
<dbReference type="RefSeq" id="WP_173065675.1">
    <property type="nucleotide sequence ID" value="NZ_BAABGO010000020.1"/>
</dbReference>